<dbReference type="EMBL" id="SZOM01000180">
    <property type="protein sequence ID" value="TKH13083.1"/>
    <property type="molecule type" value="Genomic_DNA"/>
</dbReference>
<dbReference type="NCBIfam" id="NF033172">
    <property type="entry name" value="N_to_GlyXaaXaa"/>
    <property type="match status" value="2"/>
</dbReference>
<evidence type="ECO:0000313" key="1">
    <source>
        <dbReference type="EMBL" id="TKH13083.1"/>
    </source>
</evidence>
<comment type="caution">
    <text evidence="1">The sequence shown here is derived from an EMBL/GenBank/DDBJ whole genome shotgun (WGS) entry which is preliminary data.</text>
</comment>
<protein>
    <submittedName>
        <fullName evidence="1">Collagen-like repeat preface domain-containing protein</fullName>
    </submittedName>
</protein>
<dbReference type="AlphaFoldDB" id="A0A4U2MP49"/>
<dbReference type="RefSeq" id="WP_137052929.1">
    <property type="nucleotide sequence ID" value="NZ_SZOM01000180.1"/>
</dbReference>
<dbReference type="InterPro" id="IPR048009">
    <property type="entry name" value="NGRR_dom"/>
</dbReference>
<name>A0A4U2MP49_9BACI</name>
<keyword evidence="1" id="KW-0176">Collagen</keyword>
<evidence type="ECO:0000313" key="2">
    <source>
        <dbReference type="Proteomes" id="UP000306037"/>
    </source>
</evidence>
<proteinExistence type="predicted"/>
<reference evidence="1 2" key="1">
    <citation type="journal article" date="2019" name="Environ. Microbiol.">
        <title>An active ?-lactamase is a part of an orchestrated cell wall stress resistance network of Bacillus subtilis and related rhizosphere species.</title>
        <authorList>
            <person name="Bucher T."/>
            <person name="Keren-Paz A."/>
            <person name="Hausser J."/>
            <person name="Olender T."/>
            <person name="Cytryn E."/>
            <person name="Kolodkin-Gal I."/>
        </authorList>
    </citation>
    <scope>NUCLEOTIDE SEQUENCE [LARGE SCALE GENOMIC DNA]</scope>
    <source>
        <strain evidence="1 2">I71</strain>
    </source>
</reference>
<accession>A0A4U2MP49</accession>
<sequence length="571" mass="63598">MTINGPTGMINVSSLLFSEINVNAATIPINPTQTQDLLDLLTALKDRSTAFINNPGVESRQDLQQTIIQFYDFLSDYDSFPYKSVSYAQYLQLELNSLLQQIEPFNGLPILEGKIPQLLQQLYSALEAFIGELVLDEATYNIFTQLITSSISDTASQPITAAIPLSLDQPQVLLNFFTALQQETSAFCNDPTSANNQNLQNLLLQFYTFFNDFQVPGYTQYAKFLSLQAIITLNETSPCLGKIIPVLQQFYGELANFIERLIMPEDAYQTLTNLLSQSVVASTVCSVTGVVPITPTQIQDLLDLLTALRDRATAFINNPNTTNKQALQQHVMQFYDFLSDYDSFPYEFVAYVQYLQLELSSLLQQTELFNKLPIQEGRIPQILQQLYSALETFIEQLLLDTATFNTFTQLLTSSITYTASQTVTAAISIPPDQPQVLLNFFTALHQDTTAFFNNPTPENNQDLQNLFLQLYVFFRDFQVPGYTQYAKFLSLQAILALNQTPPCLGKIIQILQQFYAELANFIERLIMPESSYQTLTNLLSQSVFVSTACSVTGATGPTGAAGATGAIGATG</sequence>
<gene>
    <name evidence="1" type="ORF">FC694_20345</name>
</gene>
<organism evidence="1 2">
    <name type="scientific">Bacillus wiedmannii</name>
    <dbReference type="NCBI Taxonomy" id="1890302"/>
    <lineage>
        <taxon>Bacteria</taxon>
        <taxon>Bacillati</taxon>
        <taxon>Bacillota</taxon>
        <taxon>Bacilli</taxon>
        <taxon>Bacillales</taxon>
        <taxon>Bacillaceae</taxon>
        <taxon>Bacillus</taxon>
        <taxon>Bacillus cereus group</taxon>
    </lineage>
</organism>
<dbReference type="Proteomes" id="UP000306037">
    <property type="component" value="Unassembled WGS sequence"/>
</dbReference>
<feature type="non-terminal residue" evidence="1">
    <location>
        <position position="571"/>
    </location>
</feature>